<gene>
    <name evidence="2" type="ORF">L0P57_05240</name>
</gene>
<dbReference type="Proteomes" id="UP001298681">
    <property type="component" value="Unassembled WGS sequence"/>
</dbReference>
<feature type="transmembrane region" description="Helical" evidence="1">
    <location>
        <begin position="66"/>
        <end position="89"/>
    </location>
</feature>
<evidence type="ECO:0000313" key="2">
    <source>
        <dbReference type="EMBL" id="MCG4610333.1"/>
    </source>
</evidence>
<keyword evidence="1" id="KW-1133">Transmembrane helix</keyword>
<dbReference type="InterPro" id="IPR012156">
    <property type="entry name" value="Cold_shock_CspA"/>
</dbReference>
<dbReference type="Pfam" id="PF06961">
    <property type="entry name" value="DUF1294"/>
    <property type="match status" value="1"/>
</dbReference>
<keyword evidence="1" id="KW-0472">Membrane</keyword>
<sequence length="97" mass="11292">MKILLIYLLAINLIGIALTIHDKRAAQRHRWRVPEATLLWVSALGGSVGMYAAMRLIHHKTQHRKFMWGIPAIFAAQVALWILVIQYPFSWDKIFHF</sequence>
<name>A0ABS9MHP1_9FIRM</name>
<dbReference type="PIRSF" id="PIRSF002599">
    <property type="entry name" value="Cold_shock_A"/>
    <property type="match status" value="1"/>
</dbReference>
<accession>A0ABS9MHP1</accession>
<evidence type="ECO:0000256" key="1">
    <source>
        <dbReference type="SAM" id="Phobius"/>
    </source>
</evidence>
<keyword evidence="1" id="KW-0812">Transmembrane</keyword>
<organism evidence="2 3">
    <name type="scientific">Anaeromassilibacillus senegalensis</name>
    <dbReference type="NCBI Taxonomy" id="1673717"/>
    <lineage>
        <taxon>Bacteria</taxon>
        <taxon>Bacillati</taxon>
        <taxon>Bacillota</taxon>
        <taxon>Clostridia</taxon>
        <taxon>Eubacteriales</taxon>
        <taxon>Acutalibacteraceae</taxon>
        <taxon>Anaeromassilibacillus</taxon>
    </lineage>
</organism>
<dbReference type="EMBL" id="JAKNHQ010000005">
    <property type="protein sequence ID" value="MCG4610333.1"/>
    <property type="molecule type" value="Genomic_DNA"/>
</dbReference>
<evidence type="ECO:0000313" key="3">
    <source>
        <dbReference type="Proteomes" id="UP001298681"/>
    </source>
</evidence>
<protein>
    <submittedName>
        <fullName evidence="2">DUF1294 domain-containing protein</fullName>
    </submittedName>
</protein>
<reference evidence="2 3" key="1">
    <citation type="submission" date="2022-01" db="EMBL/GenBank/DDBJ databases">
        <title>Collection of gut derived symbiotic bacterial strains cultured from healthy donors.</title>
        <authorList>
            <person name="Lin H."/>
            <person name="Kohout C."/>
            <person name="Waligurski E."/>
            <person name="Pamer E.G."/>
        </authorList>
    </citation>
    <scope>NUCLEOTIDE SEQUENCE [LARGE SCALE GENOMIC DNA]</scope>
    <source>
        <strain evidence="2 3">DFI.7.58</strain>
    </source>
</reference>
<keyword evidence="3" id="KW-1185">Reference proteome</keyword>
<feature type="transmembrane region" description="Helical" evidence="1">
    <location>
        <begin position="35"/>
        <end position="54"/>
    </location>
</feature>
<dbReference type="RefSeq" id="WP_237966597.1">
    <property type="nucleotide sequence ID" value="NZ_JAKNHQ010000005.1"/>
</dbReference>
<dbReference type="InterPro" id="IPR010718">
    <property type="entry name" value="DUF1294"/>
</dbReference>
<comment type="caution">
    <text evidence="2">The sequence shown here is derived from an EMBL/GenBank/DDBJ whole genome shotgun (WGS) entry which is preliminary data.</text>
</comment>
<proteinExistence type="predicted"/>